<keyword evidence="3" id="KW-1185">Reference proteome</keyword>
<reference evidence="2" key="2">
    <citation type="submission" date="2023-05" db="EMBL/GenBank/DDBJ databases">
        <authorList>
            <person name="Schelkunov M.I."/>
        </authorList>
    </citation>
    <scope>NUCLEOTIDE SEQUENCE</scope>
    <source>
        <strain evidence="2">Hsosn_3</strain>
        <tissue evidence="2">Leaf</tissue>
    </source>
</reference>
<organism evidence="2 3">
    <name type="scientific">Heracleum sosnowskyi</name>
    <dbReference type="NCBI Taxonomy" id="360622"/>
    <lineage>
        <taxon>Eukaryota</taxon>
        <taxon>Viridiplantae</taxon>
        <taxon>Streptophyta</taxon>
        <taxon>Embryophyta</taxon>
        <taxon>Tracheophyta</taxon>
        <taxon>Spermatophyta</taxon>
        <taxon>Magnoliopsida</taxon>
        <taxon>eudicotyledons</taxon>
        <taxon>Gunneridae</taxon>
        <taxon>Pentapetalae</taxon>
        <taxon>asterids</taxon>
        <taxon>campanulids</taxon>
        <taxon>Apiales</taxon>
        <taxon>Apiaceae</taxon>
        <taxon>Apioideae</taxon>
        <taxon>apioid superclade</taxon>
        <taxon>Tordylieae</taxon>
        <taxon>Tordyliinae</taxon>
        <taxon>Heracleum</taxon>
    </lineage>
</organism>
<feature type="transmembrane region" description="Helical" evidence="1">
    <location>
        <begin position="12"/>
        <end position="33"/>
    </location>
</feature>
<gene>
    <name evidence="2" type="ORF">POM88_018924</name>
</gene>
<reference evidence="2" key="1">
    <citation type="submission" date="2023-02" db="EMBL/GenBank/DDBJ databases">
        <title>Genome of toxic invasive species Heracleum sosnowskyi carries increased number of genes despite the absence of recent whole-genome duplications.</title>
        <authorList>
            <person name="Schelkunov M."/>
            <person name="Shtratnikova V."/>
            <person name="Makarenko M."/>
            <person name="Klepikova A."/>
            <person name="Omelchenko D."/>
            <person name="Novikova G."/>
            <person name="Obukhova E."/>
            <person name="Bogdanov V."/>
            <person name="Penin A."/>
            <person name="Logacheva M."/>
        </authorList>
    </citation>
    <scope>NUCLEOTIDE SEQUENCE</scope>
    <source>
        <strain evidence="2">Hsosn_3</strain>
        <tissue evidence="2">Leaf</tissue>
    </source>
</reference>
<dbReference type="PANTHER" id="PTHR33306">
    <property type="entry name" value="EXPRESSED PROTEIN-RELATED-RELATED"/>
    <property type="match status" value="1"/>
</dbReference>
<name>A0AAD8ITV6_9APIA</name>
<dbReference type="Proteomes" id="UP001237642">
    <property type="component" value="Unassembled WGS sequence"/>
</dbReference>
<evidence type="ECO:0000256" key="1">
    <source>
        <dbReference type="SAM" id="Phobius"/>
    </source>
</evidence>
<accession>A0AAD8ITV6</accession>
<keyword evidence="1" id="KW-0472">Membrane</keyword>
<keyword evidence="1" id="KW-1133">Transmembrane helix</keyword>
<evidence type="ECO:0000313" key="2">
    <source>
        <dbReference type="EMBL" id="KAK1390746.1"/>
    </source>
</evidence>
<sequence length="123" mass="13524">MASSTTSSIEQWYLKAAIIVACSVLGYLVYDAIMSTAAELLQRLLIISPLLLVFLVHLLSTPNQVTISVPGSEPDAIYGAGGSPWGIAMLLLLLYFLIMYQPSFNALVFYIFMTIVTLRVVLY</sequence>
<dbReference type="AlphaFoldDB" id="A0AAD8ITV6"/>
<evidence type="ECO:0000313" key="3">
    <source>
        <dbReference type="Proteomes" id="UP001237642"/>
    </source>
</evidence>
<feature type="transmembrane region" description="Helical" evidence="1">
    <location>
        <begin position="76"/>
        <end position="97"/>
    </location>
</feature>
<dbReference type="PANTHER" id="PTHR33306:SF22">
    <property type="entry name" value="TRANSMEMBRANE PROTEIN"/>
    <property type="match status" value="1"/>
</dbReference>
<keyword evidence="1" id="KW-0812">Transmembrane</keyword>
<protein>
    <submittedName>
        <fullName evidence="2">BLOC-1-related complex subunit like</fullName>
    </submittedName>
</protein>
<feature type="transmembrane region" description="Helical" evidence="1">
    <location>
        <begin position="104"/>
        <end position="122"/>
    </location>
</feature>
<dbReference type="EMBL" id="JAUIZM010000004">
    <property type="protein sequence ID" value="KAK1390746.1"/>
    <property type="molecule type" value="Genomic_DNA"/>
</dbReference>
<feature type="transmembrane region" description="Helical" evidence="1">
    <location>
        <begin position="40"/>
        <end position="60"/>
    </location>
</feature>
<comment type="caution">
    <text evidence="2">The sequence shown here is derived from an EMBL/GenBank/DDBJ whole genome shotgun (WGS) entry which is preliminary data.</text>
</comment>
<proteinExistence type="predicted"/>